<proteinExistence type="predicted"/>
<dbReference type="SUPFAM" id="SSF53335">
    <property type="entry name" value="S-adenosyl-L-methionine-dependent methyltransferases"/>
    <property type="match status" value="1"/>
</dbReference>
<accession>A0A9P6J8I7</accession>
<gene>
    <name evidence="3" type="ORF">BGZ70_005802</name>
</gene>
<evidence type="ECO:0000313" key="3">
    <source>
        <dbReference type="EMBL" id="KAF9964866.1"/>
    </source>
</evidence>
<dbReference type="AlphaFoldDB" id="A0A9P6J8I7"/>
<evidence type="ECO:0000313" key="4">
    <source>
        <dbReference type="Proteomes" id="UP000738359"/>
    </source>
</evidence>
<evidence type="ECO:0000256" key="1">
    <source>
        <dbReference type="SAM" id="MobiDB-lite"/>
    </source>
</evidence>
<feature type="domain" description="Methyltransferase" evidence="2">
    <location>
        <begin position="680"/>
        <end position="776"/>
    </location>
</feature>
<organism evidence="3 4">
    <name type="scientific">Mortierella alpina</name>
    <name type="common">Oleaginous fungus</name>
    <name type="synonym">Mortierella renispora</name>
    <dbReference type="NCBI Taxonomy" id="64518"/>
    <lineage>
        <taxon>Eukaryota</taxon>
        <taxon>Fungi</taxon>
        <taxon>Fungi incertae sedis</taxon>
        <taxon>Mucoromycota</taxon>
        <taxon>Mortierellomycotina</taxon>
        <taxon>Mortierellomycetes</taxon>
        <taxon>Mortierellales</taxon>
        <taxon>Mortierellaceae</taxon>
        <taxon>Mortierella</taxon>
    </lineage>
</organism>
<dbReference type="CDD" id="cd02440">
    <property type="entry name" value="AdoMet_MTases"/>
    <property type="match status" value="1"/>
</dbReference>
<reference evidence="3" key="1">
    <citation type="journal article" date="2020" name="Fungal Divers.">
        <title>Resolving the Mortierellaceae phylogeny through synthesis of multi-gene phylogenetics and phylogenomics.</title>
        <authorList>
            <person name="Vandepol N."/>
            <person name="Liber J."/>
            <person name="Desiro A."/>
            <person name="Na H."/>
            <person name="Kennedy M."/>
            <person name="Barry K."/>
            <person name="Grigoriev I.V."/>
            <person name="Miller A.N."/>
            <person name="O'Donnell K."/>
            <person name="Stajich J.E."/>
            <person name="Bonito G."/>
        </authorList>
    </citation>
    <scope>NUCLEOTIDE SEQUENCE</scope>
    <source>
        <strain evidence="3">CK1249</strain>
    </source>
</reference>
<comment type="caution">
    <text evidence="3">The sequence shown here is derived from an EMBL/GenBank/DDBJ whole genome shotgun (WGS) entry which is preliminary data.</text>
</comment>
<feature type="compositionally biased region" description="Low complexity" evidence="1">
    <location>
        <begin position="579"/>
        <end position="603"/>
    </location>
</feature>
<dbReference type="InterPro" id="IPR029063">
    <property type="entry name" value="SAM-dependent_MTases_sf"/>
</dbReference>
<dbReference type="Gene3D" id="3.40.50.150">
    <property type="entry name" value="Vaccinia Virus protein VP39"/>
    <property type="match status" value="1"/>
</dbReference>
<dbReference type="OrthoDB" id="184880at2759"/>
<keyword evidence="4" id="KW-1185">Reference proteome</keyword>
<dbReference type="Proteomes" id="UP000738359">
    <property type="component" value="Unassembled WGS sequence"/>
</dbReference>
<feature type="region of interest" description="Disordered" evidence="1">
    <location>
        <begin position="94"/>
        <end position="119"/>
    </location>
</feature>
<protein>
    <recommendedName>
        <fullName evidence="2">Methyltransferase domain-containing protein</fullName>
    </recommendedName>
</protein>
<dbReference type="PANTHER" id="PTHR43591:SF110">
    <property type="entry name" value="RHODANESE DOMAIN-CONTAINING PROTEIN"/>
    <property type="match status" value="1"/>
</dbReference>
<sequence>MFEQADYVQPFSYNGIVRKLEVFQPTPGAGGEGRDFVLLEDVSDHFNVSHLSNVHFERQDGVSLSFTRDKHLRRHVPERIPACKGTIIYIIPSHHGSNDPTSPTSTVSPSAPSSSSSRAPALTVSSALSVVQHPASTVVDATRKAVSSESSASDLHSRLRQSIIINIPETHHPHGTMRLSHIRTVQDASCAVHMGHGTRGGEASTAHFGGKEEFNAEFEEQERKIAESIRQEAEGAVIDVLERYKEILVWFALILAKAEEILTTSYDFEHGNGPRFFVILPSPDHKWNSTNILANQFRLFCLCECGKHSPVPARDTEGTPCLHLTDHEGYRVREPVKFIDKFGPYVMVMLEMLKFSNQIAGYLLPGLSAAGQTSALEEQTSTSLTLDRINKSIKYIETVACLDALRPWDLTKYLSNVKAADGVDSSSQLPLYLEMGKDTTLSSKLYRIQTMPGRADWVCGKHESSTVKNGTRSELESALSSVGACLDYERGKITVTMTSSQHGEQLCSVLARAPGAEFCDLELTMDSKHSSKDMEKLQKLAALSFVNSVSVALPPPSPSSTHSGPPATVGSPIQEYIGSHSDYASISSRSSSRSDSFSNDQPSPLTVNTKLPDWVYTFHDQQSKQQYEDGRTRHTVESAPYMLPNDLTESDRLDAQHYIVRYCFQGNYNVKLDRNAQLKILDVATGTGVWALEMAQEFPTAEVHGVDISPMYPTPKTSDKPLPSNCHFRLCNVLDGLPYPDNYFDLVYQRLLVYAFTPAQRKQVNVELLRVLKPSGYVQLVESDGLIYNPGPTTTAVNALSLDTPRKKSVDPTDVQRLKPGLKRAGFAHVNSFCIALPVGDWGGLLGQLSRQNMHGLATIWLRGELGRQTAEECEGTLAEMDKECEQLQSFYRVWLVVGQKPLLSTIMQPPLPPPPPSPL</sequence>
<dbReference type="InterPro" id="IPR041698">
    <property type="entry name" value="Methyltransf_25"/>
</dbReference>
<dbReference type="EMBL" id="JAAAHY010000313">
    <property type="protein sequence ID" value="KAF9964866.1"/>
    <property type="molecule type" value="Genomic_DNA"/>
</dbReference>
<dbReference type="PANTHER" id="PTHR43591">
    <property type="entry name" value="METHYLTRANSFERASE"/>
    <property type="match status" value="1"/>
</dbReference>
<feature type="region of interest" description="Disordered" evidence="1">
    <location>
        <begin position="553"/>
        <end position="605"/>
    </location>
</feature>
<name>A0A9P6J8I7_MORAP</name>
<dbReference type="Pfam" id="PF13649">
    <property type="entry name" value="Methyltransf_25"/>
    <property type="match status" value="1"/>
</dbReference>
<feature type="compositionally biased region" description="Low complexity" evidence="1">
    <location>
        <begin position="100"/>
        <end position="119"/>
    </location>
</feature>
<evidence type="ECO:0000259" key="2">
    <source>
        <dbReference type="Pfam" id="PF13649"/>
    </source>
</evidence>